<accession>A0ABT1PQ12</accession>
<sequence>MSDHMEEPVSGPTCPSGDRFSAFWYQMTYFSVCGPTEPSSQMVWYGGVWSS</sequence>
<protein>
    <submittedName>
        <fullName evidence="1">Uncharacterized protein</fullName>
    </submittedName>
</protein>
<dbReference type="EMBL" id="JANFNG010000002">
    <property type="protein sequence ID" value="MCQ4079771.1"/>
    <property type="molecule type" value="Genomic_DNA"/>
</dbReference>
<evidence type="ECO:0000313" key="2">
    <source>
        <dbReference type="Proteomes" id="UP001057702"/>
    </source>
</evidence>
<comment type="caution">
    <text evidence="1">The sequence shown here is derived from an EMBL/GenBank/DDBJ whole genome shotgun (WGS) entry which is preliminary data.</text>
</comment>
<proteinExistence type="predicted"/>
<organism evidence="1 2">
    <name type="scientific">Streptomyces humicola</name>
    <dbReference type="NCBI Taxonomy" id="2953240"/>
    <lineage>
        <taxon>Bacteria</taxon>
        <taxon>Bacillati</taxon>
        <taxon>Actinomycetota</taxon>
        <taxon>Actinomycetes</taxon>
        <taxon>Kitasatosporales</taxon>
        <taxon>Streptomycetaceae</taxon>
        <taxon>Streptomyces</taxon>
    </lineage>
</organism>
<evidence type="ECO:0000313" key="1">
    <source>
        <dbReference type="EMBL" id="MCQ4079771.1"/>
    </source>
</evidence>
<gene>
    <name evidence="1" type="ORF">NGB36_03970</name>
</gene>
<dbReference type="Proteomes" id="UP001057702">
    <property type="component" value="Unassembled WGS sequence"/>
</dbReference>
<reference evidence="1" key="1">
    <citation type="submission" date="2022-06" db="EMBL/GenBank/DDBJ databases">
        <title>Draft genome sequence of Streptomyces sp. RB6PN25 isolated from peat swamp forest in Thailand.</title>
        <authorList>
            <person name="Duangmal K."/>
            <person name="Klaysubun C."/>
        </authorList>
    </citation>
    <scope>NUCLEOTIDE SEQUENCE</scope>
    <source>
        <strain evidence="1">RB6PN25</strain>
    </source>
</reference>
<name>A0ABT1PQ12_9ACTN</name>
<keyword evidence="2" id="KW-1185">Reference proteome</keyword>
<dbReference type="RefSeq" id="WP_255918637.1">
    <property type="nucleotide sequence ID" value="NZ_JANFNG010000002.1"/>
</dbReference>